<accession>A0A511NKH4</accession>
<evidence type="ECO:0000313" key="3">
    <source>
        <dbReference type="Proteomes" id="UP000321245"/>
    </source>
</evidence>
<reference evidence="2 3" key="1">
    <citation type="submission" date="2019-07" db="EMBL/GenBank/DDBJ databases">
        <title>Whole genome shotgun sequence of Empedobacter brevis NBRC 14943.</title>
        <authorList>
            <person name="Hosoyama A."/>
            <person name="Uohara A."/>
            <person name="Ohji S."/>
            <person name="Ichikawa N."/>
        </authorList>
    </citation>
    <scope>NUCLEOTIDE SEQUENCE [LARGE SCALE GENOMIC DNA]</scope>
    <source>
        <strain evidence="2 3">NBRC 14943</strain>
    </source>
</reference>
<comment type="caution">
    <text evidence="2">The sequence shown here is derived from an EMBL/GenBank/DDBJ whole genome shotgun (WGS) entry which is preliminary data.</text>
</comment>
<evidence type="ECO:0000313" key="2">
    <source>
        <dbReference type="EMBL" id="GEM53226.1"/>
    </source>
</evidence>
<feature type="chain" id="PRO_5022224141" description="Tetratricopeptide repeat protein" evidence="1">
    <location>
        <begin position="22"/>
        <end position="210"/>
    </location>
</feature>
<dbReference type="STRING" id="1218108.GCA_000382425_01977"/>
<feature type="signal peptide" evidence="1">
    <location>
        <begin position="1"/>
        <end position="21"/>
    </location>
</feature>
<dbReference type="Proteomes" id="UP000321245">
    <property type="component" value="Unassembled WGS sequence"/>
</dbReference>
<name>A0A511NKH4_9FLAO</name>
<evidence type="ECO:0008006" key="4">
    <source>
        <dbReference type="Google" id="ProtNLM"/>
    </source>
</evidence>
<organism evidence="2 3">
    <name type="scientific">Empedobacter brevis NBRC 14943 = ATCC 43319</name>
    <dbReference type="NCBI Taxonomy" id="1218108"/>
    <lineage>
        <taxon>Bacteria</taxon>
        <taxon>Pseudomonadati</taxon>
        <taxon>Bacteroidota</taxon>
        <taxon>Flavobacteriia</taxon>
        <taxon>Flavobacteriales</taxon>
        <taxon>Weeksellaceae</taxon>
        <taxon>Empedobacter</taxon>
    </lineage>
</organism>
<dbReference type="AlphaFoldDB" id="A0A511NKH4"/>
<sequence>MMKTILLTITTLFAVSTFAQKNFESDMKKTLTEWNKGNHSSEANFKQLINDYPNEWLPKYYVIFSEVLKTFESKDVDKNEEILSNAKTQIDDLVKNNPLNTEILNLKALYLTAEIVQNPMQKGAIYYPEVLQTYQKSLLLNPTNPRTVLGLAEFNINTAKYGGIDDITQDCKNVKKSLALFEAEKPKNNEPKWGKDRAEALLNNECKNVQ</sequence>
<keyword evidence="1" id="KW-0732">Signal</keyword>
<dbReference type="EMBL" id="BJXC01000026">
    <property type="protein sequence ID" value="GEM53226.1"/>
    <property type="molecule type" value="Genomic_DNA"/>
</dbReference>
<evidence type="ECO:0000256" key="1">
    <source>
        <dbReference type="SAM" id="SignalP"/>
    </source>
</evidence>
<gene>
    <name evidence="2" type="ORF">EB1_30160</name>
</gene>
<protein>
    <recommendedName>
        <fullName evidence="4">Tetratricopeptide repeat protein</fullName>
    </recommendedName>
</protein>
<keyword evidence="3" id="KW-1185">Reference proteome</keyword>
<proteinExistence type="predicted"/>